<dbReference type="AlphaFoldDB" id="A0AB34GM62"/>
<proteinExistence type="predicted"/>
<sequence>LHESSFYPGSSGPGPGLGAEAIGWYLMGARLLLCLAFQSDRLLIKGGRIINDDQSFYADVYLEDGLIKWVDQTDLLRSPSP</sequence>
<reference evidence="2 3" key="1">
    <citation type="submission" date="2022-11" db="EMBL/GenBank/DDBJ databases">
        <title>Whole genome sequence of Eschrichtius robustus ER-17-0199.</title>
        <authorList>
            <person name="Bruniche-Olsen A."/>
            <person name="Black A.N."/>
            <person name="Fields C.J."/>
            <person name="Walden K."/>
            <person name="Dewoody J.A."/>
        </authorList>
    </citation>
    <scope>NUCLEOTIDE SEQUENCE [LARGE SCALE GENOMIC DNA]</scope>
    <source>
        <strain evidence="2">ER-17-0199</strain>
        <tissue evidence="2">Blubber</tissue>
    </source>
</reference>
<protein>
    <submittedName>
        <fullName evidence="2">Uncharacterized protein</fullName>
    </submittedName>
</protein>
<dbReference type="GO" id="GO:0016810">
    <property type="term" value="F:hydrolase activity, acting on carbon-nitrogen (but not peptide) bonds"/>
    <property type="evidence" value="ECO:0007669"/>
    <property type="project" value="InterPro"/>
</dbReference>
<dbReference type="Proteomes" id="UP001159641">
    <property type="component" value="Unassembled WGS sequence"/>
</dbReference>
<evidence type="ECO:0000313" key="3">
    <source>
        <dbReference type="Proteomes" id="UP001159641"/>
    </source>
</evidence>
<keyword evidence="1" id="KW-0812">Transmembrane</keyword>
<organism evidence="2 3">
    <name type="scientific">Eschrichtius robustus</name>
    <name type="common">California gray whale</name>
    <name type="synonym">Eschrichtius gibbosus</name>
    <dbReference type="NCBI Taxonomy" id="9764"/>
    <lineage>
        <taxon>Eukaryota</taxon>
        <taxon>Metazoa</taxon>
        <taxon>Chordata</taxon>
        <taxon>Craniata</taxon>
        <taxon>Vertebrata</taxon>
        <taxon>Euteleostomi</taxon>
        <taxon>Mammalia</taxon>
        <taxon>Eutheria</taxon>
        <taxon>Laurasiatheria</taxon>
        <taxon>Artiodactyla</taxon>
        <taxon>Whippomorpha</taxon>
        <taxon>Cetacea</taxon>
        <taxon>Mysticeti</taxon>
        <taxon>Eschrichtiidae</taxon>
        <taxon>Eschrichtius</taxon>
    </lineage>
</organism>
<keyword evidence="3" id="KW-1185">Reference proteome</keyword>
<evidence type="ECO:0000313" key="2">
    <source>
        <dbReference type="EMBL" id="KAJ8780312.1"/>
    </source>
</evidence>
<keyword evidence="1" id="KW-0472">Membrane</keyword>
<comment type="caution">
    <text evidence="2">The sequence shown here is derived from an EMBL/GenBank/DDBJ whole genome shotgun (WGS) entry which is preliminary data.</text>
</comment>
<keyword evidence="1" id="KW-1133">Transmembrane helix</keyword>
<dbReference type="SUPFAM" id="SSF51338">
    <property type="entry name" value="Composite domain of metallo-dependent hydrolases"/>
    <property type="match status" value="1"/>
</dbReference>
<name>A0AB34GM62_ESCRO</name>
<feature type="transmembrane region" description="Helical" evidence="1">
    <location>
        <begin position="22"/>
        <end position="39"/>
    </location>
</feature>
<dbReference type="EMBL" id="JAIQCJ010002160">
    <property type="protein sequence ID" value="KAJ8780312.1"/>
    <property type="molecule type" value="Genomic_DNA"/>
</dbReference>
<gene>
    <name evidence="2" type="ORF">J1605_011576</name>
</gene>
<evidence type="ECO:0000256" key="1">
    <source>
        <dbReference type="SAM" id="Phobius"/>
    </source>
</evidence>
<accession>A0AB34GM62</accession>
<dbReference type="Gene3D" id="2.30.40.10">
    <property type="entry name" value="Urease, subunit C, domain 1"/>
    <property type="match status" value="1"/>
</dbReference>
<dbReference type="InterPro" id="IPR011059">
    <property type="entry name" value="Metal-dep_hydrolase_composite"/>
</dbReference>
<feature type="non-terminal residue" evidence="2">
    <location>
        <position position="1"/>
    </location>
</feature>